<dbReference type="Proteomes" id="UP000282378">
    <property type="component" value="Unassembled WGS sequence"/>
</dbReference>
<sequence length="198" mass="20935">MVRCASIWVAGLPPTQAAGQTAKMTSAATIGILIDIVISVVLTLAAEGAGLFYLAARLAKYGKIILNAVTGFVKAVFNIIKGFMGYVSKYVAVAARGAVSATNQGVAQLRFDGKRNTTVRTSKRLDDAASQSRTHDGKSAAAAQDTCVNGCPVSMVTGEELLTLTDGQLDGLLPFEWTRLYRTSAVETDSRLGYGWSH</sequence>
<evidence type="ECO:0000313" key="3">
    <source>
        <dbReference type="EMBL" id="RML25389.1"/>
    </source>
</evidence>
<name>A0A3M2UEJ0_PSEYM</name>
<keyword evidence="1" id="KW-0812">Transmembrane</keyword>
<evidence type="ECO:0000259" key="2">
    <source>
        <dbReference type="Pfam" id="PF20148"/>
    </source>
</evidence>
<comment type="caution">
    <text evidence="3">The sequence shown here is derived from an EMBL/GenBank/DDBJ whole genome shotgun (WGS) entry which is preliminary data.</text>
</comment>
<keyword evidence="1" id="KW-1133">Transmembrane helix</keyword>
<dbReference type="AlphaFoldDB" id="A0A3M2UEJ0"/>
<proteinExistence type="predicted"/>
<feature type="transmembrane region" description="Helical" evidence="1">
    <location>
        <begin position="27"/>
        <end position="54"/>
    </location>
</feature>
<feature type="non-terminal residue" evidence="3">
    <location>
        <position position="198"/>
    </location>
</feature>
<dbReference type="EMBL" id="RBNL01004738">
    <property type="protein sequence ID" value="RML25389.1"/>
    <property type="molecule type" value="Genomic_DNA"/>
</dbReference>
<evidence type="ECO:0000256" key="1">
    <source>
        <dbReference type="SAM" id="Phobius"/>
    </source>
</evidence>
<accession>A0A3M2UEJ0</accession>
<protein>
    <submittedName>
        <fullName evidence="3">Rhs protein</fullName>
    </submittedName>
</protein>
<keyword evidence="1" id="KW-0472">Membrane</keyword>
<evidence type="ECO:0000313" key="4">
    <source>
        <dbReference type="Proteomes" id="UP000282378"/>
    </source>
</evidence>
<reference evidence="3 4" key="1">
    <citation type="submission" date="2018-08" db="EMBL/GenBank/DDBJ databases">
        <title>Recombination of ecologically and evolutionarily significant loci maintains genetic cohesion in the Pseudomonas syringae species complex.</title>
        <authorList>
            <person name="Dillon M."/>
            <person name="Thakur S."/>
            <person name="Almeida R.N.D."/>
            <person name="Weir B.S."/>
            <person name="Guttman D.S."/>
        </authorList>
    </citation>
    <scope>NUCLEOTIDE SEQUENCE [LARGE SCALE GENOMIC DNA]</scope>
    <source>
        <strain evidence="3 4">88_10</strain>
    </source>
</reference>
<organism evidence="3 4">
    <name type="scientific">Pseudomonas syringae pv. maculicola</name>
    <dbReference type="NCBI Taxonomy" id="59511"/>
    <lineage>
        <taxon>Bacteria</taxon>
        <taxon>Pseudomonadati</taxon>
        <taxon>Pseudomonadota</taxon>
        <taxon>Gammaproteobacteria</taxon>
        <taxon>Pseudomonadales</taxon>
        <taxon>Pseudomonadaceae</taxon>
        <taxon>Pseudomonas</taxon>
    </lineage>
</organism>
<feature type="domain" description="DUF6531" evidence="2">
    <location>
        <begin position="150"/>
        <end position="198"/>
    </location>
</feature>
<gene>
    <name evidence="3" type="ORF">APX70_04260</name>
</gene>
<dbReference type="Pfam" id="PF20148">
    <property type="entry name" value="DUF6531"/>
    <property type="match status" value="1"/>
</dbReference>
<dbReference type="InterPro" id="IPR045351">
    <property type="entry name" value="DUF6531"/>
</dbReference>